<accession>A0A7X0FRL3</accession>
<proteinExistence type="predicted"/>
<dbReference type="Gene3D" id="1.10.30.50">
    <property type="match status" value="1"/>
</dbReference>
<evidence type="ECO:0000256" key="1">
    <source>
        <dbReference type="SAM" id="MobiDB-lite"/>
    </source>
</evidence>
<evidence type="ECO:0000259" key="2">
    <source>
        <dbReference type="SMART" id="SM00507"/>
    </source>
</evidence>
<evidence type="ECO:0000313" key="3">
    <source>
        <dbReference type="EMBL" id="MBB6392420.1"/>
    </source>
</evidence>
<dbReference type="RefSeq" id="WP_184751488.1">
    <property type="nucleotide sequence ID" value="NZ_BAAAJR010000013.1"/>
</dbReference>
<dbReference type="EMBL" id="JACHML010000001">
    <property type="protein sequence ID" value="MBB6392420.1"/>
    <property type="molecule type" value="Genomic_DNA"/>
</dbReference>
<sequence>MNESAHGEPAENVPADVTYPDAVLAQPDEPWPDEPWPDEPWDVAWAPLLRDDDPDGPRFTPESNHGAAMRELEAAAFRARVAAADQWHVIDEVLSAARAEPELWVGPDPTLAPDWRDVRGRTVAAVRRDRRDLAVRAAAVDIAVRLQLSEATVQARAAHAAMLRERAPAVWARFLGGSVPEASATAVAQLVGTLPGDAPEAWAVFEERVLAAAMRLAPGRFRTVARRARERAHPETIDTRHRRAAADRSVWITPELDGMSTLTALLPAAAAHGLKRRIDHAARELRRAPDERRTLAQLRADVLADLVPAAATSGAAGASLAGTAEPAGASGPAGAPAATVAVTVPALTLLGEDDGPAILDGYGPIDIDTARRLAGTASSWVRILTDPVTGTVLDVDRRTYRVPADLKRWLGVKHPLCVFPGCPRAAADCDVDHVLDWQYGGPTADDNLAPLCRPHHRLKHESQWHLERDGRTLAWTSPTGHGVEVDPAPF</sequence>
<feature type="region of interest" description="Disordered" evidence="1">
    <location>
        <begin position="1"/>
        <end position="41"/>
    </location>
</feature>
<dbReference type="InterPro" id="IPR003870">
    <property type="entry name" value="DUF222"/>
</dbReference>
<reference evidence="3 4" key="1">
    <citation type="submission" date="2020-08" db="EMBL/GenBank/DDBJ databases">
        <title>Sequencing the genomes of 1000 actinobacteria strains.</title>
        <authorList>
            <person name="Klenk H.-P."/>
        </authorList>
    </citation>
    <scope>NUCLEOTIDE SEQUENCE [LARGE SCALE GENOMIC DNA]</scope>
    <source>
        <strain evidence="3 4">DSM 12511</strain>
    </source>
</reference>
<dbReference type="InterPro" id="IPR003615">
    <property type="entry name" value="HNH_nuc"/>
</dbReference>
<dbReference type="CDD" id="cd00085">
    <property type="entry name" value="HNHc"/>
    <property type="match status" value="1"/>
</dbReference>
<evidence type="ECO:0000313" key="4">
    <source>
        <dbReference type="Proteomes" id="UP000537775"/>
    </source>
</evidence>
<name>A0A7X0FRL3_9MICO</name>
<dbReference type="SMART" id="SM00507">
    <property type="entry name" value="HNHc"/>
    <property type="match status" value="1"/>
</dbReference>
<feature type="compositionally biased region" description="Acidic residues" evidence="1">
    <location>
        <begin position="30"/>
        <end position="41"/>
    </location>
</feature>
<keyword evidence="4" id="KW-1185">Reference proteome</keyword>
<protein>
    <recommendedName>
        <fullName evidence="2">HNH nuclease domain-containing protein</fullName>
    </recommendedName>
</protein>
<organism evidence="3 4">
    <name type="scientific">Microbacterium thalassium</name>
    <dbReference type="NCBI Taxonomy" id="362649"/>
    <lineage>
        <taxon>Bacteria</taxon>
        <taxon>Bacillati</taxon>
        <taxon>Actinomycetota</taxon>
        <taxon>Actinomycetes</taxon>
        <taxon>Micrococcales</taxon>
        <taxon>Microbacteriaceae</taxon>
        <taxon>Microbacterium</taxon>
    </lineage>
</organism>
<dbReference type="Pfam" id="PF02720">
    <property type="entry name" value="DUF222"/>
    <property type="match status" value="1"/>
</dbReference>
<feature type="domain" description="HNH nuclease" evidence="2">
    <location>
        <begin position="405"/>
        <end position="457"/>
    </location>
</feature>
<comment type="caution">
    <text evidence="3">The sequence shown here is derived from an EMBL/GenBank/DDBJ whole genome shotgun (WGS) entry which is preliminary data.</text>
</comment>
<gene>
    <name evidence="3" type="ORF">HD594_002733</name>
</gene>
<dbReference type="AlphaFoldDB" id="A0A7X0FRL3"/>
<dbReference type="Proteomes" id="UP000537775">
    <property type="component" value="Unassembled WGS sequence"/>
</dbReference>